<evidence type="ECO:0000256" key="5">
    <source>
        <dbReference type="ARBA" id="ARBA00022842"/>
    </source>
</evidence>
<comment type="catalytic activity">
    <reaction evidence="1">
        <text>ATP-independent breakage of single-stranded DNA, followed by passage and rejoining.</text>
        <dbReference type="EC" id="5.6.2.1"/>
    </reaction>
</comment>
<comment type="similarity">
    <text evidence="2">Belongs to the type IA topoisomerase family.</text>
</comment>
<dbReference type="InterPro" id="IPR005738">
    <property type="entry name" value="TopoIII"/>
</dbReference>
<keyword evidence="18" id="KW-1185">Reference proteome</keyword>
<dbReference type="Gene3D" id="3.40.50.140">
    <property type="match status" value="1"/>
</dbReference>
<dbReference type="PROSITE" id="PS52039">
    <property type="entry name" value="TOPO_IA_2"/>
    <property type="match status" value="1"/>
</dbReference>
<dbReference type="CDD" id="cd10567">
    <property type="entry name" value="SWIB-MDM2_like"/>
    <property type="match status" value="1"/>
</dbReference>
<evidence type="ECO:0000256" key="11">
    <source>
        <dbReference type="ARBA" id="ARBA00032235"/>
    </source>
</evidence>
<dbReference type="PANTHER" id="PTHR11390:SF21">
    <property type="entry name" value="DNA TOPOISOMERASE 3-ALPHA"/>
    <property type="match status" value="1"/>
</dbReference>
<dbReference type="Proteomes" id="UP000247540">
    <property type="component" value="Unassembled WGS sequence"/>
</dbReference>
<dbReference type="SUPFAM" id="SSF56712">
    <property type="entry name" value="Prokaryotic type I DNA topoisomerase"/>
    <property type="match status" value="1"/>
</dbReference>
<dbReference type="CDD" id="cd03362">
    <property type="entry name" value="TOPRIM_TopoIA_TopoIII"/>
    <property type="match status" value="1"/>
</dbReference>
<accession>A0A318SIS2</accession>
<evidence type="ECO:0000256" key="1">
    <source>
        <dbReference type="ARBA" id="ARBA00000213"/>
    </source>
</evidence>
<dbReference type="GO" id="GO:0006265">
    <property type="term" value="P:DNA topological change"/>
    <property type="evidence" value="ECO:0007669"/>
    <property type="project" value="InterPro"/>
</dbReference>
<evidence type="ECO:0000259" key="16">
    <source>
        <dbReference type="PROSITE" id="PS52039"/>
    </source>
</evidence>
<evidence type="ECO:0000256" key="2">
    <source>
        <dbReference type="ARBA" id="ARBA00009446"/>
    </source>
</evidence>
<feature type="domain" description="Topo IA-type catalytic" evidence="16">
    <location>
        <begin position="161"/>
        <end position="650"/>
    </location>
</feature>
<dbReference type="InterPro" id="IPR013824">
    <property type="entry name" value="Topo_IA_cen_sub1"/>
</dbReference>
<keyword evidence="8 17" id="KW-0413">Isomerase</keyword>
<evidence type="ECO:0000256" key="8">
    <source>
        <dbReference type="ARBA" id="ARBA00023235"/>
    </source>
</evidence>
<dbReference type="PROSITE" id="PS51925">
    <property type="entry name" value="SWIB_MDM2"/>
    <property type="match status" value="1"/>
</dbReference>
<dbReference type="GO" id="GO:0006310">
    <property type="term" value="P:DNA recombination"/>
    <property type="evidence" value="ECO:0007669"/>
    <property type="project" value="TreeGrafter"/>
</dbReference>
<evidence type="ECO:0000259" key="14">
    <source>
        <dbReference type="PROSITE" id="PS50880"/>
    </source>
</evidence>
<dbReference type="Pfam" id="PF13342">
    <property type="entry name" value="Toprim_Crpt"/>
    <property type="match status" value="2"/>
</dbReference>
<dbReference type="SMART" id="SM00436">
    <property type="entry name" value="TOP1Bc"/>
    <property type="match status" value="1"/>
</dbReference>
<dbReference type="PROSITE" id="PS00396">
    <property type="entry name" value="TOPO_IA_1"/>
    <property type="match status" value="1"/>
</dbReference>
<feature type="domain" description="DM2" evidence="15">
    <location>
        <begin position="952"/>
        <end position="1029"/>
    </location>
</feature>
<dbReference type="EMBL" id="QJTC01000027">
    <property type="protein sequence ID" value="PYE74258.1"/>
    <property type="molecule type" value="Genomic_DNA"/>
</dbReference>
<keyword evidence="4" id="KW-0479">Metal-binding</keyword>
<comment type="caution">
    <text evidence="17">The sequence shown here is derived from an EMBL/GenBank/DDBJ whole genome shotgun (WGS) entry which is preliminary data.</text>
</comment>
<keyword evidence="5" id="KW-0460">Magnesium</keyword>
<dbReference type="CDD" id="cd00186">
    <property type="entry name" value="TOP1Ac"/>
    <property type="match status" value="1"/>
</dbReference>
<dbReference type="GO" id="GO:0003677">
    <property type="term" value="F:DNA binding"/>
    <property type="evidence" value="ECO:0007669"/>
    <property type="project" value="UniProtKB-KW"/>
</dbReference>
<feature type="compositionally biased region" description="Basic and acidic residues" evidence="13">
    <location>
        <begin position="495"/>
        <end position="506"/>
    </location>
</feature>
<dbReference type="GO" id="GO:0046872">
    <property type="term" value="F:metal ion binding"/>
    <property type="evidence" value="ECO:0007669"/>
    <property type="project" value="UniProtKB-KW"/>
</dbReference>
<evidence type="ECO:0000256" key="6">
    <source>
        <dbReference type="ARBA" id="ARBA00023029"/>
    </source>
</evidence>
<dbReference type="Pfam" id="PF02201">
    <property type="entry name" value="SWIB"/>
    <property type="match status" value="1"/>
</dbReference>
<gene>
    <name evidence="17" type="ORF">DFQ15_12716</name>
</gene>
<dbReference type="Gene3D" id="1.10.290.10">
    <property type="entry name" value="Topoisomerase I, domain 4"/>
    <property type="match status" value="1"/>
</dbReference>
<dbReference type="NCBIfam" id="NF005829">
    <property type="entry name" value="PRK07726.1"/>
    <property type="match status" value="1"/>
</dbReference>
<dbReference type="InterPro" id="IPR013497">
    <property type="entry name" value="Topo_IA_cen"/>
</dbReference>
<feature type="region of interest" description="Disordered" evidence="13">
    <location>
        <begin position="486"/>
        <end position="529"/>
    </location>
</feature>
<dbReference type="InterPro" id="IPR025589">
    <property type="entry name" value="Toprim_C_rpt"/>
</dbReference>
<dbReference type="InterPro" id="IPR034144">
    <property type="entry name" value="TOPRIM_TopoIII"/>
</dbReference>
<dbReference type="InterPro" id="IPR003601">
    <property type="entry name" value="Topo_IA_2"/>
</dbReference>
<dbReference type="NCBIfam" id="NF011313">
    <property type="entry name" value="PRK14724.1"/>
    <property type="match status" value="1"/>
</dbReference>
<dbReference type="AlphaFoldDB" id="A0A318SIS2"/>
<dbReference type="InterPro" id="IPR019835">
    <property type="entry name" value="SWIB_domain"/>
</dbReference>
<feature type="domain" description="Toprim" evidence="14">
    <location>
        <begin position="3"/>
        <end position="145"/>
    </location>
</feature>
<dbReference type="InterPro" id="IPR023405">
    <property type="entry name" value="Topo_IA_core_domain"/>
</dbReference>
<protein>
    <recommendedName>
        <fullName evidence="3">DNA topoisomerase</fullName>
        <ecNumber evidence="3">5.6.2.1</ecNumber>
    </recommendedName>
    <alternativeName>
        <fullName evidence="12">Omega-protein</fullName>
    </alternativeName>
    <alternativeName>
        <fullName evidence="11">Relaxing enzyme</fullName>
    </alternativeName>
    <alternativeName>
        <fullName evidence="9">Swivelase</fullName>
    </alternativeName>
    <alternativeName>
        <fullName evidence="10">Untwisting enzyme</fullName>
    </alternativeName>
</protein>
<dbReference type="InterPro" id="IPR023406">
    <property type="entry name" value="Topo_IA_AS"/>
</dbReference>
<keyword evidence="6" id="KW-0799">Topoisomerase</keyword>
<dbReference type="GO" id="GO:0003917">
    <property type="term" value="F:DNA topoisomerase type I (single strand cut, ATP-independent) activity"/>
    <property type="evidence" value="ECO:0007669"/>
    <property type="project" value="UniProtKB-EC"/>
</dbReference>
<dbReference type="InterPro" id="IPR036885">
    <property type="entry name" value="SWIB_MDM2_dom_sf"/>
</dbReference>
<dbReference type="Gene3D" id="1.10.460.10">
    <property type="entry name" value="Topoisomerase I, domain 2"/>
    <property type="match status" value="1"/>
</dbReference>
<evidence type="ECO:0000259" key="15">
    <source>
        <dbReference type="PROSITE" id="PS51925"/>
    </source>
</evidence>
<sequence length="1031" mass="112619">MTKTLVIAEKPSVAQDIVRALTPVAGKFDKHDDYFESEKYVVTSAVGHLVEIQAPEEFDVKRGKWSFAHLPVIPPYFDLKPVDKTKTRLNAVVRQAKRKDVSALVNACDAGREGELIFRLIEQYAGGSKLLNKPVRRLWLQSMTPQAIREGFEQLRSEQQMQGLANAARSRSEADWLVGINGTRAMTAFNSRDGGFFLTTVGRVQTPTLSVVVEREEQIRRFVSRDYWEVHASFQAEAGPYPGKWFDPDWKKANAPLLQAGISSGTARAGDADPEQRADRVWARAQADAIAAAARGKPATVTEDSKPSTQASPLLFDLTSLQREANGRFGFSAKNTLSLAQSLYERHKALTYPRTDSRALPEDYLAVAKQTMGMLAGSGMRHLAPYAQQALDGGYVKPTKRIFDNAKVSDHFAIIPTLQAPSGLSDAEQKLYDFVVRRFLSVFFPSAEYQITTRISTVEHEGRRYPFRSDGKVLVKPGWLAIYGKEAQDEEAEGDKEAKDGKDAGKRLVPVRPGEKPVATQVDPKALKTKPPARYSEATLLGAMEGAGKTIDDEELRAAMQEKGLGTPATRAAIIEGLLTEKYMLRDGRELIPTAKAFQLMTLLRGLGVEELSKAELTGEWEYKLSQMEKGLLSREAFMAEIAAMTEHIVKKAKEYDRDTVPGDYATLATSCPNCGGIVRENYRRYSCIGRPAGAADGHGSNRDAGTEGCGFSFGKSPAGRTFEIAEADALLRDHKIGPLEGFRSKAGWPFTSEIVLKFDDEAANWKLEFDFGDDRKGEESGEIVDFTGQEPLGKSPCDDGMVYEHGSNYVSERAVPTAEHPTPTSAFKVGKIILQQPISREQVQKLLETGKTDLLDKFISNKTRRPFKAFLAWDAAAGKVNFEFEPRASKFPPRPGAAIKTAAGSRGVAPAAGTKAVKIAAKTATARKTTAANAPAAKKVAAAPRAPRKTTPGTGLVPSAALAAVIGTEPVARTEVIKKLWDYIKAHKLQDARDKRAINADDKLLAVFGKPQVTMFELAGIVGKHLGAAS</sequence>
<evidence type="ECO:0000256" key="3">
    <source>
        <dbReference type="ARBA" id="ARBA00012891"/>
    </source>
</evidence>
<dbReference type="InterPro" id="IPR000380">
    <property type="entry name" value="Topo_IA"/>
</dbReference>
<dbReference type="RefSeq" id="WP_110466724.1">
    <property type="nucleotide sequence ID" value="NZ_JAMOFZ010000026.1"/>
</dbReference>
<dbReference type="InterPro" id="IPR003121">
    <property type="entry name" value="SWIB_MDM2_domain"/>
</dbReference>
<organism evidence="17 18">
    <name type="scientific">Xylophilus ampelinus</name>
    <dbReference type="NCBI Taxonomy" id="54067"/>
    <lineage>
        <taxon>Bacteria</taxon>
        <taxon>Pseudomonadati</taxon>
        <taxon>Pseudomonadota</taxon>
        <taxon>Betaproteobacteria</taxon>
        <taxon>Burkholderiales</taxon>
        <taxon>Xylophilus</taxon>
    </lineage>
</organism>
<dbReference type="NCBIfam" id="TIGR01056">
    <property type="entry name" value="topB"/>
    <property type="match status" value="1"/>
</dbReference>
<evidence type="ECO:0000256" key="13">
    <source>
        <dbReference type="SAM" id="MobiDB-lite"/>
    </source>
</evidence>
<evidence type="ECO:0000313" key="17">
    <source>
        <dbReference type="EMBL" id="PYE74258.1"/>
    </source>
</evidence>
<dbReference type="InterPro" id="IPR013825">
    <property type="entry name" value="Topo_IA_cen_sub2"/>
</dbReference>
<dbReference type="InterPro" id="IPR013826">
    <property type="entry name" value="Topo_IA_cen_sub3"/>
</dbReference>
<evidence type="ECO:0000256" key="7">
    <source>
        <dbReference type="ARBA" id="ARBA00023125"/>
    </source>
</evidence>
<reference evidence="17 18" key="1">
    <citation type="submission" date="2018-06" db="EMBL/GenBank/DDBJ databases">
        <title>Genomic Encyclopedia of Type Strains, Phase III (KMG-III): the genomes of soil and plant-associated and newly described type strains.</title>
        <authorList>
            <person name="Whitman W."/>
        </authorList>
    </citation>
    <scope>NUCLEOTIDE SEQUENCE [LARGE SCALE GENOMIC DNA]</scope>
    <source>
        <strain evidence="17 18">CECT 7646</strain>
    </source>
</reference>
<dbReference type="Gene3D" id="1.10.245.10">
    <property type="entry name" value="SWIB/MDM2 domain"/>
    <property type="match status" value="1"/>
</dbReference>
<dbReference type="NCBIfam" id="NF006032">
    <property type="entry name" value="PRK08173.1"/>
    <property type="match status" value="1"/>
</dbReference>
<dbReference type="InterPro" id="IPR006171">
    <property type="entry name" value="TOPRIM_dom"/>
</dbReference>
<evidence type="ECO:0000313" key="18">
    <source>
        <dbReference type="Proteomes" id="UP000247540"/>
    </source>
</evidence>
<keyword evidence="7" id="KW-0238">DNA-binding</keyword>
<dbReference type="PROSITE" id="PS50880">
    <property type="entry name" value="TOPRIM"/>
    <property type="match status" value="1"/>
</dbReference>
<evidence type="ECO:0000256" key="10">
    <source>
        <dbReference type="ARBA" id="ARBA00031985"/>
    </source>
</evidence>
<evidence type="ECO:0000256" key="4">
    <source>
        <dbReference type="ARBA" id="ARBA00022723"/>
    </source>
</evidence>
<dbReference type="PRINTS" id="PR00417">
    <property type="entry name" value="PRTPISMRASEI"/>
</dbReference>
<dbReference type="EC" id="5.6.2.1" evidence="3"/>
<dbReference type="OrthoDB" id="9803554at2"/>
<dbReference type="SMART" id="SM00151">
    <property type="entry name" value="SWIB"/>
    <property type="match status" value="1"/>
</dbReference>
<dbReference type="Pfam" id="PF01131">
    <property type="entry name" value="Topoisom_bac"/>
    <property type="match status" value="1"/>
</dbReference>
<dbReference type="SMART" id="SM00493">
    <property type="entry name" value="TOPRIM"/>
    <property type="match status" value="1"/>
</dbReference>
<dbReference type="GO" id="GO:0043597">
    <property type="term" value="C:cytoplasmic replication fork"/>
    <property type="evidence" value="ECO:0007669"/>
    <property type="project" value="TreeGrafter"/>
</dbReference>
<evidence type="ECO:0000256" key="9">
    <source>
        <dbReference type="ARBA" id="ARBA00030003"/>
    </source>
</evidence>
<dbReference type="SMART" id="SM00437">
    <property type="entry name" value="TOP1Ac"/>
    <property type="match status" value="1"/>
</dbReference>
<dbReference type="InterPro" id="IPR003602">
    <property type="entry name" value="Topo_IA_DNA-bd_dom"/>
</dbReference>
<dbReference type="PANTHER" id="PTHR11390">
    <property type="entry name" value="PROKARYOTIC DNA TOPOISOMERASE"/>
    <property type="match status" value="1"/>
</dbReference>
<dbReference type="Gene3D" id="2.70.20.10">
    <property type="entry name" value="Topoisomerase I, domain 3"/>
    <property type="match status" value="1"/>
</dbReference>
<dbReference type="SUPFAM" id="SSF47592">
    <property type="entry name" value="SWIB/MDM2 domain"/>
    <property type="match status" value="1"/>
</dbReference>
<evidence type="ECO:0000256" key="12">
    <source>
        <dbReference type="ARBA" id="ARBA00032877"/>
    </source>
</evidence>
<proteinExistence type="inferred from homology"/>
<dbReference type="GO" id="GO:0006281">
    <property type="term" value="P:DNA repair"/>
    <property type="evidence" value="ECO:0007669"/>
    <property type="project" value="TreeGrafter"/>
</dbReference>
<dbReference type="Pfam" id="PF01751">
    <property type="entry name" value="Toprim"/>
    <property type="match status" value="1"/>
</dbReference>
<name>A0A318SIS2_9BURK</name>